<evidence type="ECO:0000256" key="2">
    <source>
        <dbReference type="ARBA" id="ARBA00023015"/>
    </source>
</evidence>
<dbReference type="GO" id="GO:1990269">
    <property type="term" value="F:RNA polymerase II C-terminal domain phosphoserine binding"/>
    <property type="evidence" value="ECO:0007669"/>
    <property type="project" value="TreeGrafter"/>
</dbReference>
<comment type="subcellular location">
    <subcellularLocation>
        <location evidence="1">Nucleus</location>
    </subcellularLocation>
</comment>
<feature type="compositionally biased region" description="Basic and acidic residues" evidence="6">
    <location>
        <begin position="80"/>
        <end position="93"/>
    </location>
</feature>
<evidence type="ECO:0000256" key="5">
    <source>
        <dbReference type="SAM" id="Coils"/>
    </source>
</evidence>
<dbReference type="Gene3D" id="3.90.70.200">
    <property type="entry name" value="Plus-3 domain"/>
    <property type="match status" value="1"/>
</dbReference>
<feature type="compositionally biased region" description="Basic and acidic residues" evidence="6">
    <location>
        <begin position="148"/>
        <end position="160"/>
    </location>
</feature>
<dbReference type="GO" id="GO:0016593">
    <property type="term" value="C:Cdc73/Paf1 complex"/>
    <property type="evidence" value="ECO:0007669"/>
    <property type="project" value="TreeGrafter"/>
</dbReference>
<feature type="domain" description="Plus3" evidence="7">
    <location>
        <begin position="247"/>
        <end position="381"/>
    </location>
</feature>
<feature type="compositionally biased region" description="Acidic residues" evidence="6">
    <location>
        <begin position="197"/>
        <end position="206"/>
    </location>
</feature>
<dbReference type="InterPro" id="IPR036128">
    <property type="entry name" value="Plus3-like_sf"/>
</dbReference>
<proteinExistence type="predicted"/>
<dbReference type="PANTHER" id="PTHR13115">
    <property type="entry name" value="RNA POLYMERASE-ASSOCIATED PROTEIN RTF1 HOMOLOG"/>
    <property type="match status" value="1"/>
</dbReference>
<feature type="compositionally biased region" description="Acidic residues" evidence="6">
    <location>
        <begin position="40"/>
        <end position="76"/>
    </location>
</feature>
<dbReference type="PROSITE" id="PS51360">
    <property type="entry name" value="PLUS3"/>
    <property type="match status" value="1"/>
</dbReference>
<organism evidence="8 9">
    <name type="scientific">Pichia kluyveri</name>
    <name type="common">Yeast</name>
    <dbReference type="NCBI Taxonomy" id="36015"/>
    <lineage>
        <taxon>Eukaryota</taxon>
        <taxon>Fungi</taxon>
        <taxon>Dikarya</taxon>
        <taxon>Ascomycota</taxon>
        <taxon>Saccharomycotina</taxon>
        <taxon>Pichiomycetes</taxon>
        <taxon>Pichiales</taxon>
        <taxon>Pichiaceae</taxon>
        <taxon>Pichia</taxon>
    </lineage>
</organism>
<keyword evidence="5" id="KW-0175">Coiled coil</keyword>
<dbReference type="SUPFAM" id="SSF159042">
    <property type="entry name" value="Plus3-like"/>
    <property type="match status" value="1"/>
</dbReference>
<gene>
    <name evidence="8" type="ORF">DAPK24_023690</name>
</gene>
<name>A0AAV5R2W2_PICKL</name>
<reference evidence="8 9" key="1">
    <citation type="journal article" date="2023" name="Elife">
        <title>Identification of key yeast species and microbe-microbe interactions impacting larval growth of Drosophila in the wild.</title>
        <authorList>
            <person name="Mure A."/>
            <person name="Sugiura Y."/>
            <person name="Maeda R."/>
            <person name="Honda K."/>
            <person name="Sakurai N."/>
            <person name="Takahashi Y."/>
            <person name="Watada M."/>
            <person name="Katoh T."/>
            <person name="Gotoh A."/>
            <person name="Gotoh Y."/>
            <person name="Taniguchi I."/>
            <person name="Nakamura K."/>
            <person name="Hayashi T."/>
            <person name="Katayama T."/>
            <person name="Uemura T."/>
            <person name="Hattori Y."/>
        </authorList>
    </citation>
    <scope>NUCLEOTIDE SEQUENCE [LARGE SCALE GENOMIC DNA]</scope>
    <source>
        <strain evidence="8 9">PK-24</strain>
    </source>
</reference>
<feature type="region of interest" description="Disordered" evidence="6">
    <location>
        <begin position="218"/>
        <end position="239"/>
    </location>
</feature>
<dbReference type="InterPro" id="IPR004343">
    <property type="entry name" value="Plus-3_dom"/>
</dbReference>
<feature type="region of interest" description="Disordered" evidence="6">
    <location>
        <begin position="1"/>
        <end position="93"/>
    </location>
</feature>
<sequence length="559" mass="65251">MSDSDDDLLELAGISSAEESDHEPQNVVKRRAGARKRGLDDDEEDGEDDEDMDDDMGLDGDDDDDIEELNPEEDPYPLEGKYKNEEDKNQLMQMDEIKREGILYDRIQEKEKFRERRFLALRAKQSKVESKSIRKSTSSSAKKLKTSKLSELKRQRERKNNKSSRNYNDDDDDDENDRYQDEEEDDDDDLRQLAGYNDDDDDDDEAYYSDDRYAAAASKRYASERSSRAGRPGRSRNEYDPLLYKEAPLDEINNKIRSTRTVLEKFLYRDEFDTCIPGTVVRVNIGFSKTNNEPLYKMALVEEVKRGGKTYQLLGKICNTYLKVSQGESSTIIEISYLSNSPITPPEFEAYKKKVNDSTDHELPTLKYVQDKFEELRNMATKQLTDADINRMMERKQEISLDNMNMADRVKKLGKLREDLEVAVHLGNKSEIKSLQEEIQKLSQYFQSSKGRTSKLEQINIRNQKSNQEFIRKAEKKLVESRRKQLQNNDFSDPFSRLRTNLRVFYRSNDKNENNVKEEEKKVDVQEEKNNVKNSIFRRQGIDALIKDIEIDLDIDLEV</sequence>
<keyword evidence="9" id="KW-1185">Reference proteome</keyword>
<feature type="region of interest" description="Disordered" evidence="6">
    <location>
        <begin position="124"/>
        <end position="206"/>
    </location>
</feature>
<comment type="caution">
    <text evidence="8">The sequence shown here is derived from an EMBL/GenBank/DDBJ whole genome shotgun (WGS) entry which is preliminary data.</text>
</comment>
<dbReference type="EMBL" id="BTGB01000003">
    <property type="protein sequence ID" value="GMM45794.1"/>
    <property type="molecule type" value="Genomic_DNA"/>
</dbReference>
<evidence type="ECO:0000313" key="8">
    <source>
        <dbReference type="EMBL" id="GMM45794.1"/>
    </source>
</evidence>
<accession>A0AAV5R2W2</accession>
<keyword evidence="2" id="KW-0805">Transcription regulation</keyword>
<protein>
    <submittedName>
        <fullName evidence="8">Rtf1 protein</fullName>
    </submittedName>
</protein>
<keyword evidence="3" id="KW-0804">Transcription</keyword>
<feature type="compositionally biased region" description="Acidic residues" evidence="6">
    <location>
        <begin position="169"/>
        <end position="189"/>
    </location>
</feature>
<evidence type="ECO:0000256" key="4">
    <source>
        <dbReference type="ARBA" id="ARBA00023242"/>
    </source>
</evidence>
<dbReference type="Proteomes" id="UP001378960">
    <property type="component" value="Unassembled WGS sequence"/>
</dbReference>
<evidence type="ECO:0000259" key="7">
    <source>
        <dbReference type="PROSITE" id="PS51360"/>
    </source>
</evidence>
<evidence type="ECO:0000256" key="1">
    <source>
        <dbReference type="ARBA" id="ARBA00004123"/>
    </source>
</evidence>
<dbReference type="GO" id="GO:0003677">
    <property type="term" value="F:DNA binding"/>
    <property type="evidence" value="ECO:0007669"/>
    <property type="project" value="InterPro"/>
</dbReference>
<dbReference type="PANTHER" id="PTHR13115:SF8">
    <property type="entry name" value="RNA POLYMERASE-ASSOCIATED PROTEIN RTF1 HOMOLOG"/>
    <property type="match status" value="1"/>
</dbReference>
<evidence type="ECO:0000256" key="6">
    <source>
        <dbReference type="SAM" id="MobiDB-lite"/>
    </source>
</evidence>
<dbReference type="SMART" id="SM00719">
    <property type="entry name" value="Plus3"/>
    <property type="match status" value="1"/>
</dbReference>
<evidence type="ECO:0000313" key="9">
    <source>
        <dbReference type="Proteomes" id="UP001378960"/>
    </source>
</evidence>
<keyword evidence="4" id="KW-0539">Nucleus</keyword>
<dbReference type="Pfam" id="PF03126">
    <property type="entry name" value="Plus-3"/>
    <property type="match status" value="1"/>
</dbReference>
<dbReference type="AlphaFoldDB" id="A0AAV5R2W2"/>
<feature type="coiled-coil region" evidence="5">
    <location>
        <begin position="508"/>
        <end position="535"/>
    </location>
</feature>
<evidence type="ECO:0000256" key="3">
    <source>
        <dbReference type="ARBA" id="ARBA00023163"/>
    </source>
</evidence>